<dbReference type="GO" id="GO:0048188">
    <property type="term" value="C:Set1C/COMPASS complex"/>
    <property type="evidence" value="ECO:0007669"/>
    <property type="project" value="InterPro"/>
</dbReference>
<evidence type="ECO:0000256" key="10">
    <source>
        <dbReference type="SAM" id="Coils"/>
    </source>
</evidence>
<dbReference type="InterPro" id="IPR037869">
    <property type="entry name" value="Spp1/CFP1"/>
</dbReference>
<proteinExistence type="predicted"/>
<dbReference type="GO" id="GO:0003677">
    <property type="term" value="F:DNA binding"/>
    <property type="evidence" value="ECO:0007669"/>
    <property type="project" value="UniProtKB-KW"/>
</dbReference>
<dbReference type="GO" id="GO:0008270">
    <property type="term" value="F:zinc ion binding"/>
    <property type="evidence" value="ECO:0007669"/>
    <property type="project" value="UniProtKB-KW"/>
</dbReference>
<evidence type="ECO:0000256" key="9">
    <source>
        <dbReference type="ARBA" id="ARBA00023828"/>
    </source>
</evidence>
<feature type="compositionally biased region" description="Low complexity" evidence="11">
    <location>
        <begin position="278"/>
        <end position="291"/>
    </location>
</feature>
<evidence type="ECO:0000313" key="14">
    <source>
        <dbReference type="Proteomes" id="UP001497623"/>
    </source>
</evidence>
<dbReference type="InterPro" id="IPR022056">
    <property type="entry name" value="CpG-bd_C"/>
</dbReference>
<feature type="region of interest" description="Disordered" evidence="11">
    <location>
        <begin position="573"/>
        <end position="689"/>
    </location>
</feature>
<evidence type="ECO:0000313" key="13">
    <source>
        <dbReference type="EMBL" id="CAL4163111.1"/>
    </source>
</evidence>
<feature type="compositionally biased region" description="Basic and acidic residues" evidence="11">
    <location>
        <begin position="671"/>
        <end position="689"/>
    </location>
</feature>
<feature type="compositionally biased region" description="Basic residues" evidence="11">
    <location>
        <begin position="257"/>
        <end position="273"/>
    </location>
</feature>
<feature type="coiled-coil region" evidence="10">
    <location>
        <begin position="342"/>
        <end position="372"/>
    </location>
</feature>
<reference evidence="13 14" key="1">
    <citation type="submission" date="2024-05" db="EMBL/GenBank/DDBJ databases">
        <authorList>
            <person name="Wallberg A."/>
        </authorList>
    </citation>
    <scope>NUCLEOTIDE SEQUENCE [LARGE SCALE GENOMIC DNA]</scope>
</reference>
<dbReference type="Proteomes" id="UP001497623">
    <property type="component" value="Unassembled WGS sequence"/>
</dbReference>
<dbReference type="PANTHER" id="PTHR46174:SF1">
    <property type="entry name" value="CXXC-TYPE ZINC FINGER PROTEIN 1"/>
    <property type="match status" value="1"/>
</dbReference>
<dbReference type="EMBL" id="CAXKWB010045988">
    <property type="protein sequence ID" value="CAL4163111.1"/>
    <property type="molecule type" value="Genomic_DNA"/>
</dbReference>
<evidence type="ECO:0000256" key="4">
    <source>
        <dbReference type="ARBA" id="ARBA00022833"/>
    </source>
</evidence>
<organism evidence="13 14">
    <name type="scientific">Meganyctiphanes norvegica</name>
    <name type="common">Northern krill</name>
    <name type="synonym">Thysanopoda norvegica</name>
    <dbReference type="NCBI Taxonomy" id="48144"/>
    <lineage>
        <taxon>Eukaryota</taxon>
        <taxon>Metazoa</taxon>
        <taxon>Ecdysozoa</taxon>
        <taxon>Arthropoda</taxon>
        <taxon>Crustacea</taxon>
        <taxon>Multicrustacea</taxon>
        <taxon>Malacostraca</taxon>
        <taxon>Eumalacostraca</taxon>
        <taxon>Eucarida</taxon>
        <taxon>Euphausiacea</taxon>
        <taxon>Euphausiidae</taxon>
        <taxon>Meganyctiphanes</taxon>
    </lineage>
</organism>
<feature type="region of interest" description="Disordered" evidence="11">
    <location>
        <begin position="227"/>
        <end position="299"/>
    </location>
</feature>
<protein>
    <recommendedName>
        <fullName evidence="9">CXXC-type zinc finger protein 1</fullName>
    </recommendedName>
</protein>
<keyword evidence="7" id="KW-0804">Transcription</keyword>
<keyword evidence="6" id="KW-0238">DNA-binding</keyword>
<evidence type="ECO:0000256" key="8">
    <source>
        <dbReference type="ARBA" id="ARBA00023242"/>
    </source>
</evidence>
<comment type="caution">
    <text evidence="13">The sequence shown here is derived from an EMBL/GenBank/DDBJ whole genome shotgun (WGS) entry which is preliminary data.</text>
</comment>
<keyword evidence="3" id="KW-0863">Zinc-finger</keyword>
<sequence>MEGIPHQYDYQQQWDEIEAASRHELNNATAFAMCGSSICSNLVPIQGRLPGWCPLGWLKILKVRLFELKILVEIFLFHCRDTKSSPTIDPKVRANNRRDRPVSATLDEIKRYFERYQHSANKLTCKGNVHACGCTQCSYFDDLYLGEQHCLDIPNFLEVNALIFDMRQNKLHHYVSLAQKLKMKSSSSNNVNNSKKHSSDHINSSDKKLGGIIDQLSSSTVLRDKNEYSDDDVYEPSRYKAKEDSDRRKKEKESKLLARKKKEVNRTKKRKGRHESESSNSDSDSGWNRSGTEPKQCFGPQCIHAARPNSKYCSEECGLNLAKARIYSVLPQRIQEWKMSQCVAEQKDIRQLEKIRKEQQEAHKILQQLDLKHKDLDMLLSRGKSITIDPKADIDFDDETSEASVVYCITCGHEVTMKRALKHFESCFNKLESQTTFGSMYKTRIEGNNMFCDAYTNGTYCKRLRVMCPEHSKEPKVLDTEVCGCPIVINMFEETDELCRSSKKKCMRHFCWEKLRRAEIDMERVRQWLKLDELLEQERTVRTAMTNRAGVLGLMLHSTYDHPLAEKLQSQQYSYSMQQHASNQQHQHHPQSQPAKVQQQKHKQEKLTKKEMSSSHNDHQYHSSKDPQQQQYKHSSSGNDLQQQSSVAVTQHVGDHQYHNSNSAASNNKYQPHDHLYHSNRDRTYRAEDLTRHHTDHQYFSNKKKL</sequence>
<evidence type="ECO:0000256" key="11">
    <source>
        <dbReference type="SAM" id="MobiDB-lite"/>
    </source>
</evidence>
<evidence type="ECO:0000256" key="7">
    <source>
        <dbReference type="ARBA" id="ARBA00023163"/>
    </source>
</evidence>
<dbReference type="GO" id="GO:0045893">
    <property type="term" value="P:positive regulation of DNA-templated transcription"/>
    <property type="evidence" value="ECO:0007669"/>
    <property type="project" value="TreeGrafter"/>
</dbReference>
<gene>
    <name evidence="13" type="ORF">MNOR_LOCUS32925</name>
</gene>
<keyword evidence="5" id="KW-0805">Transcription regulation</keyword>
<feature type="region of interest" description="Disordered" evidence="11">
    <location>
        <begin position="185"/>
        <end position="208"/>
    </location>
</feature>
<feature type="compositionally biased region" description="Low complexity" evidence="11">
    <location>
        <begin position="573"/>
        <end position="595"/>
    </location>
</feature>
<evidence type="ECO:0000256" key="2">
    <source>
        <dbReference type="ARBA" id="ARBA00022723"/>
    </source>
</evidence>
<evidence type="ECO:0000259" key="12">
    <source>
        <dbReference type="Pfam" id="PF12269"/>
    </source>
</evidence>
<dbReference type="Pfam" id="PF12269">
    <property type="entry name" value="CpG_bind_C"/>
    <property type="match status" value="1"/>
</dbReference>
<evidence type="ECO:0000256" key="5">
    <source>
        <dbReference type="ARBA" id="ARBA00023015"/>
    </source>
</evidence>
<feature type="compositionally biased region" description="Basic and acidic residues" evidence="11">
    <location>
        <begin position="197"/>
        <end position="208"/>
    </location>
</feature>
<keyword evidence="8" id="KW-0539">Nucleus</keyword>
<feature type="compositionally biased region" description="Polar residues" evidence="11">
    <location>
        <begin position="659"/>
        <end position="670"/>
    </location>
</feature>
<feature type="non-terminal residue" evidence="13">
    <location>
        <position position="706"/>
    </location>
</feature>
<accession>A0AAV2S793</accession>
<dbReference type="PANTHER" id="PTHR46174">
    <property type="entry name" value="CXXC-TYPE ZINC FINGER PROTEIN 1"/>
    <property type="match status" value="1"/>
</dbReference>
<keyword evidence="10" id="KW-0175">Coiled coil</keyword>
<feature type="compositionally biased region" description="Basic and acidic residues" evidence="11">
    <location>
        <begin position="235"/>
        <end position="256"/>
    </location>
</feature>
<feature type="domain" description="CpG binding protein C-terminal" evidence="12">
    <location>
        <begin position="322"/>
        <end position="555"/>
    </location>
</feature>
<keyword evidence="14" id="KW-1185">Reference proteome</keyword>
<feature type="compositionally biased region" description="Polar residues" evidence="11">
    <location>
        <begin position="626"/>
        <end position="649"/>
    </location>
</feature>
<dbReference type="AlphaFoldDB" id="A0AAV2S793"/>
<evidence type="ECO:0000256" key="3">
    <source>
        <dbReference type="ARBA" id="ARBA00022771"/>
    </source>
</evidence>
<evidence type="ECO:0000256" key="1">
    <source>
        <dbReference type="ARBA" id="ARBA00004123"/>
    </source>
</evidence>
<name>A0AAV2S793_MEGNR</name>
<keyword evidence="4" id="KW-0862">Zinc</keyword>
<feature type="compositionally biased region" description="Basic and acidic residues" evidence="11">
    <location>
        <begin position="605"/>
        <end position="625"/>
    </location>
</feature>
<keyword evidence="2" id="KW-0479">Metal-binding</keyword>
<comment type="subcellular location">
    <subcellularLocation>
        <location evidence="1">Nucleus</location>
    </subcellularLocation>
</comment>
<evidence type="ECO:0000256" key="6">
    <source>
        <dbReference type="ARBA" id="ARBA00023125"/>
    </source>
</evidence>